<comment type="caution">
    <text evidence="1">The sequence shown here is derived from an EMBL/GenBank/DDBJ whole genome shotgun (WGS) entry which is preliminary data.</text>
</comment>
<protein>
    <submittedName>
        <fullName evidence="1">12271_t:CDS:1</fullName>
    </submittedName>
</protein>
<organism evidence="1 2">
    <name type="scientific">Racocetra persica</name>
    <dbReference type="NCBI Taxonomy" id="160502"/>
    <lineage>
        <taxon>Eukaryota</taxon>
        <taxon>Fungi</taxon>
        <taxon>Fungi incertae sedis</taxon>
        <taxon>Mucoromycota</taxon>
        <taxon>Glomeromycotina</taxon>
        <taxon>Glomeromycetes</taxon>
        <taxon>Diversisporales</taxon>
        <taxon>Gigasporaceae</taxon>
        <taxon>Racocetra</taxon>
    </lineage>
</organism>
<proteinExistence type="predicted"/>
<accession>A0ACA9RYK7</accession>
<sequence length="42" mass="4808">QVRAHAMVRRIQLGSHDNINEFEPTLWCGAFNSLHMTTGRVL</sequence>
<evidence type="ECO:0000313" key="2">
    <source>
        <dbReference type="Proteomes" id="UP000789920"/>
    </source>
</evidence>
<evidence type="ECO:0000313" key="1">
    <source>
        <dbReference type="EMBL" id="CAG8817195.1"/>
    </source>
</evidence>
<keyword evidence="2" id="KW-1185">Reference proteome</keyword>
<gene>
    <name evidence="1" type="ORF">RPERSI_LOCUS24624</name>
</gene>
<dbReference type="Proteomes" id="UP000789920">
    <property type="component" value="Unassembled WGS sequence"/>
</dbReference>
<feature type="non-terminal residue" evidence="1">
    <location>
        <position position="1"/>
    </location>
</feature>
<dbReference type="EMBL" id="CAJVQC010079537">
    <property type="protein sequence ID" value="CAG8817195.1"/>
    <property type="molecule type" value="Genomic_DNA"/>
</dbReference>
<name>A0ACA9RYK7_9GLOM</name>
<reference evidence="1" key="1">
    <citation type="submission" date="2021-06" db="EMBL/GenBank/DDBJ databases">
        <authorList>
            <person name="Kallberg Y."/>
            <person name="Tangrot J."/>
            <person name="Rosling A."/>
        </authorList>
    </citation>
    <scope>NUCLEOTIDE SEQUENCE</scope>
    <source>
        <strain evidence="1">MA461A</strain>
    </source>
</reference>
<feature type="non-terminal residue" evidence="1">
    <location>
        <position position="42"/>
    </location>
</feature>